<dbReference type="EC" id="3.1.-.-" evidence="3"/>
<name>A0A1J5T2D2_9ZZZZ</name>
<evidence type="ECO:0000259" key="2">
    <source>
        <dbReference type="Pfam" id="PF00561"/>
    </source>
</evidence>
<protein>
    <submittedName>
        <fullName evidence="3">Esterase YbfF</fullName>
        <ecNumber evidence="3">3.1.-.-</ecNumber>
    </submittedName>
</protein>
<dbReference type="InterPro" id="IPR000073">
    <property type="entry name" value="AB_hydrolase_1"/>
</dbReference>
<accession>A0A1J5T2D2</accession>
<dbReference type="PANTHER" id="PTHR46118">
    <property type="entry name" value="PROTEIN ABHD11"/>
    <property type="match status" value="1"/>
</dbReference>
<proteinExistence type="predicted"/>
<dbReference type="Pfam" id="PF00561">
    <property type="entry name" value="Abhydrolase_1"/>
    <property type="match status" value="1"/>
</dbReference>
<keyword evidence="1 3" id="KW-0378">Hydrolase</keyword>
<gene>
    <name evidence="3" type="primary">ybfF_1</name>
    <name evidence="3" type="ORF">GALL_41510</name>
</gene>
<sequence length="242" mass="27087">MVILHGLLGSSRNWQMAGRDLSAHYHVRALDLRNHGASPHSEVMNYEVMVADVLAWMDFRGLREVDLVGHSMGGKTAMLLACRHPERVRRLVVVDIAPKDYFSMGHRAEFAAMHELRLEGLRSRAEAELHMEGRVSDWAMRKFLLSNLESADHGGWRWRINLPALTAALPVLEKNPLSDADIYRGPTLFIVGGRSRYVNAGDHGAIEHHFPGATVEVIAESGHNPHMDAREPFVRLVLGGRV</sequence>
<dbReference type="InterPro" id="IPR029058">
    <property type="entry name" value="AB_hydrolase_fold"/>
</dbReference>
<dbReference type="AlphaFoldDB" id="A0A1J5T2D2"/>
<dbReference type="GO" id="GO:0016787">
    <property type="term" value="F:hydrolase activity"/>
    <property type="evidence" value="ECO:0007669"/>
    <property type="project" value="UniProtKB-KW"/>
</dbReference>
<dbReference type="PRINTS" id="PR00111">
    <property type="entry name" value="ABHYDROLASE"/>
</dbReference>
<reference evidence="3" key="1">
    <citation type="submission" date="2016-10" db="EMBL/GenBank/DDBJ databases">
        <title>Sequence of Gallionella enrichment culture.</title>
        <authorList>
            <person name="Poehlein A."/>
            <person name="Muehling M."/>
            <person name="Daniel R."/>
        </authorList>
    </citation>
    <scope>NUCLEOTIDE SEQUENCE</scope>
</reference>
<dbReference type="PANTHER" id="PTHR46118:SF4">
    <property type="entry name" value="PROTEIN ABHD11"/>
    <property type="match status" value="1"/>
</dbReference>
<dbReference type="SUPFAM" id="SSF53474">
    <property type="entry name" value="alpha/beta-Hydrolases"/>
    <property type="match status" value="1"/>
</dbReference>
<dbReference type="Gene3D" id="3.40.50.1820">
    <property type="entry name" value="alpha/beta hydrolase"/>
    <property type="match status" value="1"/>
</dbReference>
<organism evidence="3">
    <name type="scientific">mine drainage metagenome</name>
    <dbReference type="NCBI Taxonomy" id="410659"/>
    <lineage>
        <taxon>unclassified sequences</taxon>
        <taxon>metagenomes</taxon>
        <taxon>ecological metagenomes</taxon>
    </lineage>
</organism>
<dbReference type="EMBL" id="MLJW01000010">
    <property type="protein sequence ID" value="OIR15033.1"/>
    <property type="molecule type" value="Genomic_DNA"/>
</dbReference>
<evidence type="ECO:0000256" key="1">
    <source>
        <dbReference type="ARBA" id="ARBA00022801"/>
    </source>
</evidence>
<evidence type="ECO:0000313" key="3">
    <source>
        <dbReference type="EMBL" id="OIR15033.1"/>
    </source>
</evidence>
<feature type="domain" description="AB hydrolase-1" evidence="2">
    <location>
        <begin position="1"/>
        <end position="228"/>
    </location>
</feature>
<comment type="caution">
    <text evidence="3">The sequence shown here is derived from an EMBL/GenBank/DDBJ whole genome shotgun (WGS) entry which is preliminary data.</text>
</comment>